<organism evidence="2 3">
    <name type="scientific">Rhizobium leguminosarum bv. trifolii (strain WSM1325)</name>
    <dbReference type="NCBI Taxonomy" id="395491"/>
    <lineage>
        <taxon>Bacteria</taxon>
        <taxon>Pseudomonadati</taxon>
        <taxon>Pseudomonadota</taxon>
        <taxon>Alphaproteobacteria</taxon>
        <taxon>Hyphomicrobiales</taxon>
        <taxon>Rhizobiaceae</taxon>
        <taxon>Rhizobium/Agrobacterium group</taxon>
        <taxon>Rhizobium</taxon>
    </lineage>
</organism>
<dbReference type="GO" id="GO:0003824">
    <property type="term" value="F:catalytic activity"/>
    <property type="evidence" value="ECO:0007669"/>
    <property type="project" value="InterPro"/>
</dbReference>
<dbReference type="KEGG" id="rlg:Rleg_5708"/>
<feature type="domain" description="Amidase" evidence="1">
    <location>
        <begin position="32"/>
        <end position="432"/>
    </location>
</feature>
<evidence type="ECO:0000313" key="3">
    <source>
        <dbReference type="Proteomes" id="UP000002256"/>
    </source>
</evidence>
<dbReference type="Pfam" id="PF01425">
    <property type="entry name" value="Amidase"/>
    <property type="match status" value="1"/>
</dbReference>
<reference evidence="2 3" key="1">
    <citation type="journal article" date="2010" name="Stand. Genomic Sci.">
        <title>Complete genome sequence of Rhizobium leguminosarum bv. trifolii strain WSM1325, an effective microsymbiont of annual Mediterranean clovers.</title>
        <authorList>
            <person name="Reeve W."/>
            <person name="O'Hara G."/>
            <person name="Chain P."/>
            <person name="Ardley J."/>
            <person name="Brau L."/>
            <person name="Nandesena K."/>
            <person name="Tiwari R."/>
            <person name="Copeland A."/>
            <person name="Nolan M."/>
            <person name="Han C."/>
            <person name="Brettin T."/>
            <person name="Land M."/>
            <person name="Ovchinikova G."/>
            <person name="Ivanova N."/>
            <person name="Mavromatis K."/>
            <person name="Markowitz V."/>
            <person name="Kyrpides N."/>
            <person name="Melino V."/>
            <person name="Denton M."/>
            <person name="Yates R."/>
            <person name="Howieson J."/>
        </authorList>
    </citation>
    <scope>NUCLEOTIDE SEQUENCE [LARGE SCALE GENOMIC DNA]</scope>
    <source>
        <strain evidence="2 3">WSM1325</strain>
        <plasmid evidence="3">Plasmid pR132503</plasmid>
    </source>
</reference>
<dbReference type="HOGENOM" id="CLU_009600_0_3_5"/>
<dbReference type="SUPFAM" id="SSF75304">
    <property type="entry name" value="Amidase signature (AS) enzymes"/>
    <property type="match status" value="1"/>
</dbReference>
<proteinExistence type="predicted"/>
<sequence>MQSLSEVALALATGRTTSMQLVDEALSRAVSAPHAFISIQADQALVRAEASDRRHREGKPLSAFDGVPIAVKDLLDIAGTVTTAGSEIRRNLAPAREDAEVVSSIHGVGLISIGKTNLSEFAFSGLGINPHFGTPIPGYAPEQRVPGGSSSGSAIAVERGVVLAAIGSDTAGSIRVPAAFNGLHGFRPSTGRYPMRGVHPLASSFDTLGPIARSASDCLLIDQAMRGIAPEPVRPLPTDQLDLVIDSAILNELDVQPDVRKNLEIALAAVARAGARVTSGRVDVISRVRDLIATSGWLGSHEAWIFLKDVVTSKNGIILDRRVRSRLLASSGFSQEQVTTLYRERRQLMLDAAQALRGRILVIPTVKHAAPHLLDVEDDDVFSRVNLETLSLTMIGSFLDMPGFAIPTGTDGSGGNTSALFSAPNGQDGRLLRSAVRIDHILRSQGK</sequence>
<protein>
    <submittedName>
        <fullName evidence="2">Amidase</fullName>
    </submittedName>
</protein>
<name>C6B9C0_RHILS</name>
<dbReference type="InterPro" id="IPR000120">
    <property type="entry name" value="Amidase"/>
</dbReference>
<geneLocation type="plasmid" evidence="2 3">
    <name>pR132503</name>
</geneLocation>
<dbReference type="Gene3D" id="3.90.1300.10">
    <property type="entry name" value="Amidase signature (AS) domain"/>
    <property type="match status" value="1"/>
</dbReference>
<dbReference type="PANTHER" id="PTHR11895:SF176">
    <property type="entry name" value="AMIDASE AMID-RELATED"/>
    <property type="match status" value="1"/>
</dbReference>
<evidence type="ECO:0000259" key="1">
    <source>
        <dbReference type="Pfam" id="PF01425"/>
    </source>
</evidence>
<dbReference type="Proteomes" id="UP000002256">
    <property type="component" value="Plasmid pR132503"/>
</dbReference>
<gene>
    <name evidence="2" type="ordered locus">Rleg_5708</name>
</gene>
<dbReference type="OrthoDB" id="9811471at2"/>
<dbReference type="AlphaFoldDB" id="C6B9C0"/>
<dbReference type="PANTHER" id="PTHR11895">
    <property type="entry name" value="TRANSAMIDASE"/>
    <property type="match status" value="1"/>
</dbReference>
<keyword evidence="2" id="KW-0614">Plasmid</keyword>
<dbReference type="InterPro" id="IPR036928">
    <property type="entry name" value="AS_sf"/>
</dbReference>
<dbReference type="InterPro" id="IPR023631">
    <property type="entry name" value="Amidase_dom"/>
</dbReference>
<accession>C6B9C0</accession>
<evidence type="ECO:0000313" key="2">
    <source>
        <dbReference type="EMBL" id="ACS60508.1"/>
    </source>
</evidence>
<dbReference type="EMBL" id="CP001625">
    <property type="protein sequence ID" value="ACS60508.1"/>
    <property type="molecule type" value="Genomic_DNA"/>
</dbReference>